<comment type="similarity">
    <text evidence="5">Belongs to the SAT4 family.</text>
</comment>
<protein>
    <recommendedName>
        <fullName evidence="7">Rhodopsin domain-containing protein</fullName>
    </recommendedName>
</protein>
<comment type="caution">
    <text evidence="8">The sequence shown here is derived from an EMBL/GenBank/DDBJ whole genome shotgun (WGS) entry which is preliminary data.</text>
</comment>
<feature type="transmembrane region" description="Helical" evidence="6">
    <location>
        <begin position="105"/>
        <end position="128"/>
    </location>
</feature>
<keyword evidence="2 6" id="KW-0812">Transmembrane</keyword>
<evidence type="ECO:0000256" key="1">
    <source>
        <dbReference type="ARBA" id="ARBA00004141"/>
    </source>
</evidence>
<feature type="transmembrane region" description="Helical" evidence="6">
    <location>
        <begin position="187"/>
        <end position="207"/>
    </location>
</feature>
<feature type="non-terminal residue" evidence="8">
    <location>
        <position position="258"/>
    </location>
</feature>
<evidence type="ECO:0000313" key="8">
    <source>
        <dbReference type="EMBL" id="KAF2199992.1"/>
    </source>
</evidence>
<feature type="non-terminal residue" evidence="8">
    <location>
        <position position="1"/>
    </location>
</feature>
<evidence type="ECO:0000313" key="9">
    <source>
        <dbReference type="Proteomes" id="UP000799536"/>
    </source>
</evidence>
<dbReference type="OrthoDB" id="10017208at2759"/>
<organism evidence="8 9">
    <name type="scientific">Delitschia confertaspora ATCC 74209</name>
    <dbReference type="NCBI Taxonomy" id="1513339"/>
    <lineage>
        <taxon>Eukaryota</taxon>
        <taxon>Fungi</taxon>
        <taxon>Dikarya</taxon>
        <taxon>Ascomycota</taxon>
        <taxon>Pezizomycotina</taxon>
        <taxon>Dothideomycetes</taxon>
        <taxon>Pleosporomycetidae</taxon>
        <taxon>Pleosporales</taxon>
        <taxon>Delitschiaceae</taxon>
        <taxon>Delitschia</taxon>
    </lineage>
</organism>
<evidence type="ECO:0000256" key="3">
    <source>
        <dbReference type="ARBA" id="ARBA00022989"/>
    </source>
</evidence>
<dbReference type="PANTHER" id="PTHR33048">
    <property type="entry name" value="PTH11-LIKE INTEGRAL MEMBRANE PROTEIN (AFU_ORTHOLOGUE AFUA_5G11245)"/>
    <property type="match status" value="1"/>
</dbReference>
<accession>A0A9P4JNC7</accession>
<name>A0A9P4JNC7_9PLEO</name>
<evidence type="ECO:0000256" key="6">
    <source>
        <dbReference type="SAM" id="Phobius"/>
    </source>
</evidence>
<dbReference type="PANTHER" id="PTHR33048:SF47">
    <property type="entry name" value="INTEGRAL MEMBRANE PROTEIN-RELATED"/>
    <property type="match status" value="1"/>
</dbReference>
<keyword evidence="9" id="KW-1185">Reference proteome</keyword>
<proteinExistence type="inferred from homology"/>
<evidence type="ECO:0000256" key="5">
    <source>
        <dbReference type="ARBA" id="ARBA00038359"/>
    </source>
</evidence>
<evidence type="ECO:0000259" key="7">
    <source>
        <dbReference type="Pfam" id="PF20684"/>
    </source>
</evidence>
<feature type="domain" description="Rhodopsin" evidence="7">
    <location>
        <begin position="14"/>
        <end position="251"/>
    </location>
</feature>
<dbReference type="InterPro" id="IPR049326">
    <property type="entry name" value="Rhodopsin_dom_fungi"/>
</dbReference>
<feature type="transmembrane region" description="Helical" evidence="6">
    <location>
        <begin position="77"/>
        <end position="99"/>
    </location>
</feature>
<dbReference type="GO" id="GO:0016020">
    <property type="term" value="C:membrane"/>
    <property type="evidence" value="ECO:0007669"/>
    <property type="project" value="UniProtKB-SubCell"/>
</dbReference>
<evidence type="ECO:0000256" key="2">
    <source>
        <dbReference type="ARBA" id="ARBA00022692"/>
    </source>
</evidence>
<gene>
    <name evidence="8" type="ORF">GQ43DRAFT_359150</name>
</gene>
<feature type="transmembrane region" description="Helical" evidence="6">
    <location>
        <begin position="31"/>
        <end position="49"/>
    </location>
</feature>
<dbReference type="InterPro" id="IPR052337">
    <property type="entry name" value="SAT4-like"/>
</dbReference>
<sequence>VIIFTVLTFASLFLRFSAVFALKRRLRVDDYLVLVAFFQPLILVHLLALNHNLGVPYAKIAPEDASIQHKSQYSTGITWTIATVTCKMAVLWLYLAIFTMGKMRIVVYIFMGLCVAYAITFIPIFMAACNPPSAAWDLDPMVALAKCRPIQQQEYASVSVNMFLDLSIVILPLPQIWKLQMAPSKKLFASFMFSFGLVIVGIMAWRIQTTVEFTKTFEWSQNLVKVALQSHLEVWLVIMAANLPTVAPLFTKVINPAM</sequence>
<keyword evidence="4 6" id="KW-0472">Membrane</keyword>
<dbReference type="Proteomes" id="UP000799536">
    <property type="component" value="Unassembled WGS sequence"/>
</dbReference>
<dbReference type="AlphaFoldDB" id="A0A9P4JNC7"/>
<dbReference type="EMBL" id="ML994045">
    <property type="protein sequence ID" value="KAF2199992.1"/>
    <property type="molecule type" value="Genomic_DNA"/>
</dbReference>
<evidence type="ECO:0000256" key="4">
    <source>
        <dbReference type="ARBA" id="ARBA00023136"/>
    </source>
</evidence>
<keyword evidence="3 6" id="KW-1133">Transmembrane helix</keyword>
<reference evidence="8" key="1">
    <citation type="journal article" date="2020" name="Stud. Mycol.">
        <title>101 Dothideomycetes genomes: a test case for predicting lifestyles and emergence of pathogens.</title>
        <authorList>
            <person name="Haridas S."/>
            <person name="Albert R."/>
            <person name="Binder M."/>
            <person name="Bloem J."/>
            <person name="Labutti K."/>
            <person name="Salamov A."/>
            <person name="Andreopoulos B."/>
            <person name="Baker S."/>
            <person name="Barry K."/>
            <person name="Bills G."/>
            <person name="Bluhm B."/>
            <person name="Cannon C."/>
            <person name="Castanera R."/>
            <person name="Culley D."/>
            <person name="Daum C."/>
            <person name="Ezra D."/>
            <person name="Gonzalez J."/>
            <person name="Henrissat B."/>
            <person name="Kuo A."/>
            <person name="Liang C."/>
            <person name="Lipzen A."/>
            <person name="Lutzoni F."/>
            <person name="Magnuson J."/>
            <person name="Mondo S."/>
            <person name="Nolan M."/>
            <person name="Ohm R."/>
            <person name="Pangilinan J."/>
            <person name="Park H.-J."/>
            <person name="Ramirez L."/>
            <person name="Alfaro M."/>
            <person name="Sun H."/>
            <person name="Tritt A."/>
            <person name="Yoshinaga Y."/>
            <person name="Zwiers L.-H."/>
            <person name="Turgeon B."/>
            <person name="Goodwin S."/>
            <person name="Spatafora J."/>
            <person name="Crous P."/>
            <person name="Grigoriev I."/>
        </authorList>
    </citation>
    <scope>NUCLEOTIDE SEQUENCE</scope>
    <source>
        <strain evidence="8">ATCC 74209</strain>
    </source>
</reference>
<dbReference type="Pfam" id="PF20684">
    <property type="entry name" value="Fung_rhodopsin"/>
    <property type="match status" value="1"/>
</dbReference>
<comment type="subcellular location">
    <subcellularLocation>
        <location evidence="1">Membrane</location>
        <topology evidence="1">Multi-pass membrane protein</topology>
    </subcellularLocation>
</comment>